<dbReference type="RefSeq" id="WP_042737974.1">
    <property type="nucleotide sequence ID" value="NZ_BKAX01000001.1"/>
</dbReference>
<dbReference type="EMBL" id="UHDK01000001">
    <property type="protein sequence ID" value="SUM31556.1"/>
    <property type="molecule type" value="Genomic_DNA"/>
</dbReference>
<evidence type="ECO:0000313" key="5">
    <source>
        <dbReference type="Proteomes" id="UP000255277"/>
    </source>
</evidence>
<evidence type="ECO:0000313" key="6">
    <source>
        <dbReference type="Proteomes" id="UP000283576"/>
    </source>
</evidence>
<dbReference type="EMBL" id="BKAX01000001">
    <property type="protein sequence ID" value="GEQ04207.1"/>
    <property type="molecule type" value="Genomic_DNA"/>
</dbReference>
<feature type="transmembrane region" description="Helical" evidence="1">
    <location>
        <begin position="107"/>
        <end position="129"/>
    </location>
</feature>
<feature type="transmembrane region" description="Helical" evidence="1">
    <location>
        <begin position="7"/>
        <end position="27"/>
    </location>
</feature>
<gene>
    <name evidence="3" type="ORF">BUZ01_12555</name>
    <name evidence="4" type="ORF">NCTC12195_00990</name>
    <name evidence="2" type="ORF">SGA02_00350</name>
</gene>
<dbReference type="EMBL" id="QXRZ01000011">
    <property type="protein sequence ID" value="RIL41390.1"/>
    <property type="molecule type" value="Genomic_DNA"/>
</dbReference>
<reference evidence="2 7" key="3">
    <citation type="submission" date="2019-07" db="EMBL/GenBank/DDBJ databases">
        <title>Whole genome shotgun sequence of Staphylococcus gallinarum NBRC 109767.</title>
        <authorList>
            <person name="Hosoyama A."/>
            <person name="Uohara A."/>
            <person name="Ohji S."/>
            <person name="Ichikawa N."/>
        </authorList>
    </citation>
    <scope>NUCLEOTIDE SEQUENCE [LARGE SCALE GENOMIC DNA]</scope>
    <source>
        <strain evidence="2 7">NBRC 109767</strain>
    </source>
</reference>
<name>A0A0D0QYP2_STAGA</name>
<dbReference type="Proteomes" id="UP000255277">
    <property type="component" value="Unassembled WGS sequence"/>
</dbReference>
<reference evidence="3 6" key="1">
    <citation type="journal article" date="2016" name="Front. Microbiol.">
        <title>Comprehensive Phylogenetic Analysis of Bovine Non-aureus Staphylococci Species Based on Whole-Genome Sequencing.</title>
        <authorList>
            <person name="Naushad S."/>
            <person name="Barkema H.W."/>
            <person name="Luby C."/>
            <person name="Condas L.A."/>
            <person name="Nobrega D.B."/>
            <person name="Carson D.A."/>
            <person name="De Buck J."/>
        </authorList>
    </citation>
    <scope>NUCLEOTIDE SEQUENCE [LARGE SCALE GENOMIC DNA]</scope>
    <source>
        <strain evidence="3 6">SNUC 1388</strain>
    </source>
</reference>
<accession>A0A0D0QYP2</accession>
<protein>
    <submittedName>
        <fullName evidence="3">Uncharacterized protein</fullName>
    </submittedName>
</protein>
<evidence type="ECO:0000313" key="7">
    <source>
        <dbReference type="Proteomes" id="UP000321057"/>
    </source>
</evidence>
<dbReference type="Proteomes" id="UP000283576">
    <property type="component" value="Unassembled WGS sequence"/>
</dbReference>
<dbReference type="OrthoDB" id="2394799at2"/>
<reference evidence="4 5" key="2">
    <citation type="submission" date="2018-06" db="EMBL/GenBank/DDBJ databases">
        <authorList>
            <consortium name="Pathogen Informatics"/>
            <person name="Doyle S."/>
        </authorList>
    </citation>
    <scope>NUCLEOTIDE SEQUENCE [LARGE SCALE GENOMIC DNA]</scope>
    <source>
        <strain evidence="4 5">NCTC12195</strain>
    </source>
</reference>
<evidence type="ECO:0000313" key="3">
    <source>
        <dbReference type="EMBL" id="RIL41390.1"/>
    </source>
</evidence>
<evidence type="ECO:0000313" key="4">
    <source>
        <dbReference type="EMBL" id="SUM31556.1"/>
    </source>
</evidence>
<keyword evidence="7" id="KW-1185">Reference proteome</keyword>
<keyword evidence="1" id="KW-1133">Transmembrane helix</keyword>
<dbReference type="Proteomes" id="UP000321057">
    <property type="component" value="Unassembled WGS sequence"/>
</dbReference>
<feature type="transmembrane region" description="Helical" evidence="1">
    <location>
        <begin position="75"/>
        <end position="101"/>
    </location>
</feature>
<proteinExistence type="predicted"/>
<feature type="transmembrane region" description="Helical" evidence="1">
    <location>
        <begin position="47"/>
        <end position="68"/>
    </location>
</feature>
<sequence length="153" mass="17542">MNSNTSKIFFVFFGILSWLSTMFLFILPMLTPYQKYIENQNGISAGWVITLLAIITLFYIGILILDIFSTTATQVLQFVLLTVVVVSALPSITAFVIVSFIVDISIIEIFIPIILIILASMLHILWFAIPFLQNKQRREELLEKNKAIYDKYK</sequence>
<dbReference type="STRING" id="1293.SH09_02120"/>
<dbReference type="AlphaFoldDB" id="A0A0D0QYP2"/>
<evidence type="ECO:0000256" key="1">
    <source>
        <dbReference type="SAM" id="Phobius"/>
    </source>
</evidence>
<organism evidence="3 6">
    <name type="scientific">Staphylococcus gallinarum</name>
    <dbReference type="NCBI Taxonomy" id="1293"/>
    <lineage>
        <taxon>Bacteria</taxon>
        <taxon>Bacillati</taxon>
        <taxon>Bacillota</taxon>
        <taxon>Bacilli</taxon>
        <taxon>Bacillales</taxon>
        <taxon>Staphylococcaceae</taxon>
        <taxon>Staphylococcus</taxon>
    </lineage>
</organism>
<keyword evidence="1" id="KW-0472">Membrane</keyword>
<evidence type="ECO:0000313" key="2">
    <source>
        <dbReference type="EMBL" id="GEQ04207.1"/>
    </source>
</evidence>
<keyword evidence="1" id="KW-0812">Transmembrane</keyword>